<dbReference type="GO" id="GO:0005975">
    <property type="term" value="P:carbohydrate metabolic process"/>
    <property type="evidence" value="ECO:0007669"/>
    <property type="project" value="InterPro"/>
</dbReference>
<accession>A0AA96RJR7</accession>
<dbReference type="RefSeq" id="WP_315607357.1">
    <property type="nucleotide sequence ID" value="NZ_CP130318.1"/>
</dbReference>
<dbReference type="GO" id="GO:0016787">
    <property type="term" value="F:hydrolase activity"/>
    <property type="evidence" value="ECO:0007669"/>
    <property type="project" value="UniProtKB-KW"/>
</dbReference>
<dbReference type="AlphaFoldDB" id="A0AA96RJR7"/>
<dbReference type="KEGG" id="paun:MJA45_11335"/>
<organism evidence="1 2">
    <name type="scientific">Paenibacillus aurantius</name>
    <dbReference type="NCBI Taxonomy" id="2918900"/>
    <lineage>
        <taxon>Bacteria</taxon>
        <taxon>Bacillati</taxon>
        <taxon>Bacillota</taxon>
        <taxon>Bacilli</taxon>
        <taxon>Bacillales</taxon>
        <taxon>Paenibacillaceae</taxon>
        <taxon>Paenibacillus</taxon>
    </lineage>
</organism>
<evidence type="ECO:0000313" key="1">
    <source>
        <dbReference type="EMBL" id="WNQ13574.1"/>
    </source>
</evidence>
<dbReference type="SUPFAM" id="SSF48208">
    <property type="entry name" value="Six-hairpin glycosidases"/>
    <property type="match status" value="1"/>
</dbReference>
<dbReference type="Gene3D" id="1.50.10.10">
    <property type="match status" value="1"/>
</dbReference>
<sequence length="692" mass="79030">MNRLKIDRKRVVTRNNPMVWGIDPLSPFSVGNGEFAMTVDFTGLQSFPELYTNTIPLGTMSNWGWHTSPNPNGYSAEGFPLTNYKTFNGRETGYRYFPWLTQGRTGAIDWLRANPHRLHLGHVGLRFRTKSGAYAKPEQFGQLEQTLDLWTGILESRFLLDDASITVRTCCHPARDLIAVQVESDLLSEGAIECVYRFPYGSQHKQSVVWDRPEAHQTDLTAGDRHAVFKRTLDQDRFEVITEWNVPGELIGEEGHHFVLKPRTEGNRFECVTLFTPEEGRFELPSYKQTAEASSDHWSSFWSDGGFIDFGDATDPRAPELERRTVLSLYQTYINSSGSLPPQETGYVFNSWDGKFHLEMHWWHAVHFALWGRPQLLENSLPWYQSILPIARETAKSQGYEGARWPKCVAPDGRQMPCYIEPFLIWQQPHPIYYCELLYRSHPDGEVLERYQELVHESALFMASFVEWDEAGSRYVLGPPVAPAQERYDHETTINPTFELAYWHFGLETAQQWRMRLGLPREEKWDHILANLSPLPVVDGVYVAAETAPDTFSNKEYTTDHPTMAASMGLLPGAMADKETMRHTYDKIIKVWNWKSAWGWDFPMMAMTAARLGMPEKAVDVLLMDAEKNRYLPNGHCFQNHSLTIYLPGNGGLLSAVAMMAAGWTDSDSGEAPGFPNEGTWKIRSEGLMTYI</sequence>
<dbReference type="InterPro" id="IPR008928">
    <property type="entry name" value="6-hairpin_glycosidase_sf"/>
</dbReference>
<keyword evidence="2" id="KW-1185">Reference proteome</keyword>
<dbReference type="Proteomes" id="UP001305702">
    <property type="component" value="Chromosome"/>
</dbReference>
<dbReference type="EMBL" id="CP130318">
    <property type="protein sequence ID" value="WNQ13574.1"/>
    <property type="molecule type" value="Genomic_DNA"/>
</dbReference>
<protein>
    <submittedName>
        <fullName evidence="1">Glycoside hydrolase family 65</fullName>
    </submittedName>
</protein>
<gene>
    <name evidence="1" type="ORF">MJA45_11335</name>
</gene>
<evidence type="ECO:0000313" key="2">
    <source>
        <dbReference type="Proteomes" id="UP001305702"/>
    </source>
</evidence>
<keyword evidence="1" id="KW-0378">Hydrolase</keyword>
<reference evidence="1 2" key="1">
    <citation type="submission" date="2022-02" db="EMBL/GenBank/DDBJ databases">
        <title>Paenibacillus sp. MBLB1776 Whole Genome Shotgun Sequencing.</title>
        <authorList>
            <person name="Hwang C.Y."/>
            <person name="Cho E.-S."/>
            <person name="Seo M.-J."/>
        </authorList>
    </citation>
    <scope>NUCLEOTIDE SEQUENCE [LARGE SCALE GENOMIC DNA]</scope>
    <source>
        <strain evidence="1 2">MBLB1776</strain>
    </source>
</reference>
<dbReference type="InterPro" id="IPR012341">
    <property type="entry name" value="6hp_glycosidase-like_sf"/>
</dbReference>
<name>A0AA96RJR7_9BACL</name>
<proteinExistence type="predicted"/>